<comment type="caution">
    <text evidence="1">The sequence shown here is derived from an EMBL/GenBank/DDBJ whole genome shotgun (WGS) entry which is preliminary data.</text>
</comment>
<dbReference type="AlphaFoldDB" id="A0A8H6MK99"/>
<sequence length="238" mass="26520">MTSCTSGFDDDATVPAKFMSTAFRARKSLLPRRSSRLLSPPAVPLNIGVCRPRPRPPLISTTRTTPQYTVRTIVRTLHYAVNELLQPIPASQPSRAWRRAAEHRHLVAANSPQLCQLQSPVRHALLSSLTSDARNMTMAIREFDLRQSAIQLQEMKQANLLKRRIFPVSAGLNGQQAMRPYEPPRTMTASPPVIGTRNPAANLLFLRIQRGVEGVEDERRRASPPPFASCAHSFHDAC</sequence>
<dbReference type="Proteomes" id="UP000652219">
    <property type="component" value="Unassembled WGS sequence"/>
</dbReference>
<dbReference type="EMBL" id="WIGN01000410">
    <property type="protein sequence ID" value="KAF6794558.1"/>
    <property type="molecule type" value="Genomic_DNA"/>
</dbReference>
<reference evidence="1 2" key="1">
    <citation type="journal article" date="2020" name="Phytopathology">
        <title>Genome Sequence Resources of Colletotrichum truncatum, C. plurivorum, C. musicola, and C. sojae: Four Species Pathogenic to Soybean (Glycine max).</title>
        <authorList>
            <person name="Rogerio F."/>
            <person name="Boufleur T.R."/>
            <person name="Ciampi-Guillardi M."/>
            <person name="Sukno S.A."/>
            <person name="Thon M.R."/>
            <person name="Massola Junior N.S."/>
            <person name="Baroncelli R."/>
        </authorList>
    </citation>
    <scope>NUCLEOTIDE SEQUENCE [LARGE SCALE GENOMIC DNA]</scope>
    <source>
        <strain evidence="1 2">LFN0009</strain>
    </source>
</reference>
<gene>
    <name evidence="1" type="ORF">CSOJ01_13688</name>
</gene>
<keyword evidence="2" id="KW-1185">Reference proteome</keyword>
<organism evidence="1 2">
    <name type="scientific">Colletotrichum sojae</name>
    <dbReference type="NCBI Taxonomy" id="2175907"/>
    <lineage>
        <taxon>Eukaryota</taxon>
        <taxon>Fungi</taxon>
        <taxon>Dikarya</taxon>
        <taxon>Ascomycota</taxon>
        <taxon>Pezizomycotina</taxon>
        <taxon>Sordariomycetes</taxon>
        <taxon>Hypocreomycetidae</taxon>
        <taxon>Glomerellales</taxon>
        <taxon>Glomerellaceae</taxon>
        <taxon>Colletotrichum</taxon>
        <taxon>Colletotrichum orchidearum species complex</taxon>
    </lineage>
</organism>
<name>A0A8H6MK99_9PEZI</name>
<proteinExistence type="predicted"/>
<evidence type="ECO:0000313" key="1">
    <source>
        <dbReference type="EMBL" id="KAF6794558.1"/>
    </source>
</evidence>
<accession>A0A8H6MK99</accession>
<evidence type="ECO:0000313" key="2">
    <source>
        <dbReference type="Proteomes" id="UP000652219"/>
    </source>
</evidence>
<protein>
    <submittedName>
        <fullName evidence="1">Uncharacterized protein</fullName>
    </submittedName>
</protein>